<dbReference type="Pfam" id="PF01124">
    <property type="entry name" value="MAPEG"/>
    <property type="match status" value="1"/>
</dbReference>
<dbReference type="GO" id="GO:0006691">
    <property type="term" value="P:leukotriene metabolic process"/>
    <property type="evidence" value="ECO:0007669"/>
    <property type="project" value="UniProtKB-ARBA"/>
</dbReference>
<dbReference type="InterPro" id="IPR050997">
    <property type="entry name" value="MAPEG"/>
</dbReference>
<name>V4AKY3_LOTGI</name>
<keyword evidence="7" id="KW-0560">Oxidoreductase</keyword>
<evidence type="ECO:0000256" key="5">
    <source>
        <dbReference type="ARBA" id="ARBA00022787"/>
    </source>
</evidence>
<comment type="pathway">
    <text evidence="15">Lipid metabolism; arachidonate metabolism.</text>
</comment>
<keyword evidence="10 23" id="KW-0472">Membrane</keyword>
<dbReference type="GeneID" id="20231419"/>
<evidence type="ECO:0000256" key="14">
    <source>
        <dbReference type="ARBA" id="ARBA00037884"/>
    </source>
</evidence>
<dbReference type="EC" id="4.4.1.20" evidence="16"/>
<dbReference type="KEGG" id="lgi:LOTGIDRAFT_116903"/>
<dbReference type="SUPFAM" id="SSF161084">
    <property type="entry name" value="MAPEG domain-like"/>
    <property type="match status" value="1"/>
</dbReference>
<comment type="catalytic activity">
    <reaction evidence="19">
        <text>15-deoxy-Delta(12,14)-prostaglandin J2 + glutathione = 15-deoxy-Delta(12,14)-prostaglandin J2-S-(R)-glutathione</text>
        <dbReference type="Rhea" id="RHEA:75963"/>
        <dbReference type="ChEBI" id="CHEBI:57925"/>
        <dbReference type="ChEBI" id="CHEBI:85236"/>
        <dbReference type="ChEBI" id="CHEBI:194498"/>
    </reaction>
    <physiologicalReaction direction="left-to-right" evidence="19">
        <dbReference type="Rhea" id="RHEA:75964"/>
    </physiologicalReaction>
</comment>
<dbReference type="HOGENOM" id="CLU_110291_1_0_1"/>
<evidence type="ECO:0000256" key="19">
    <source>
        <dbReference type="ARBA" id="ARBA00051411"/>
    </source>
</evidence>
<evidence type="ECO:0000313" key="25">
    <source>
        <dbReference type="Proteomes" id="UP000030746"/>
    </source>
</evidence>
<keyword evidence="12" id="KW-0456">Lyase</keyword>
<evidence type="ECO:0000256" key="11">
    <source>
        <dbReference type="ARBA" id="ARBA00023139"/>
    </source>
</evidence>
<evidence type="ECO:0000256" key="15">
    <source>
        <dbReference type="ARBA" id="ARBA00037916"/>
    </source>
</evidence>
<dbReference type="PANTHER" id="PTHR10250:SF26">
    <property type="entry name" value="GLUTATHIONE S-TRANSFERASE 3, MITOCHONDRIAL"/>
    <property type="match status" value="1"/>
</dbReference>
<protein>
    <recommendedName>
        <fullName evidence="20">Glutathione S-transferase 3, mitochondrial</fullName>
        <ecNumber evidence="16">4.4.1.20</ecNumber>
    </recommendedName>
    <alternativeName>
        <fullName evidence="21">Glutathione peroxidase MGST3</fullName>
    </alternativeName>
    <alternativeName>
        <fullName evidence="22">LTC4 synthase MGST3</fullName>
    </alternativeName>
</protein>
<dbReference type="EMBL" id="KB201656">
    <property type="protein sequence ID" value="ESO95375.1"/>
    <property type="molecule type" value="Genomic_DNA"/>
</dbReference>
<evidence type="ECO:0000256" key="22">
    <source>
        <dbReference type="ARBA" id="ARBA00076908"/>
    </source>
</evidence>
<dbReference type="FunFam" id="1.20.120.550:FF:000004">
    <property type="entry name" value="Microsomal glutathione S-transferase 3"/>
    <property type="match status" value="1"/>
</dbReference>
<evidence type="ECO:0000256" key="17">
    <source>
        <dbReference type="ARBA" id="ARBA00043664"/>
    </source>
</evidence>
<dbReference type="InterPro" id="IPR001129">
    <property type="entry name" value="Membr-assoc_MAPEG"/>
</dbReference>
<dbReference type="OMA" id="KVGMARK"/>
<evidence type="ECO:0000256" key="7">
    <source>
        <dbReference type="ARBA" id="ARBA00023002"/>
    </source>
</evidence>
<comment type="catalytic activity">
    <reaction evidence="17">
        <text>(5S)-hydroperoxy-(6E,8Z,11Z,14Z)-eicosatetraenoate + 2 glutathione = (5S)-hydroxy-(6E,8Z,11Z,14Z)-eicosatetraenoate + glutathione disulfide + H2O</text>
        <dbReference type="Rhea" id="RHEA:48620"/>
        <dbReference type="ChEBI" id="CHEBI:15377"/>
        <dbReference type="ChEBI" id="CHEBI:57450"/>
        <dbReference type="ChEBI" id="CHEBI:57925"/>
        <dbReference type="ChEBI" id="CHEBI:58297"/>
        <dbReference type="ChEBI" id="CHEBI:90632"/>
    </reaction>
    <physiologicalReaction direction="left-to-right" evidence="17">
        <dbReference type="Rhea" id="RHEA:48621"/>
    </physiologicalReaction>
</comment>
<sequence>MSSVERIIEFLPNEYGYVILVGCGSVAVNMWMAFKVGAARKKYGVEYPKLYSDDNDTFNCIQRAHQNTLEGYPQFLMLLFVGGLQYPKVTAGLGAVCLLGRIAYALGYYSGGKLIDLDFCDYLPDVI</sequence>
<keyword evidence="9" id="KW-0496">Mitochondrion</keyword>
<dbReference type="GO" id="GO:0005741">
    <property type="term" value="C:mitochondrial outer membrane"/>
    <property type="evidence" value="ECO:0007669"/>
    <property type="project" value="UniProtKB-SubCell"/>
</dbReference>
<evidence type="ECO:0000256" key="1">
    <source>
        <dbReference type="ARBA" id="ARBA00004374"/>
    </source>
</evidence>
<keyword evidence="6 23" id="KW-1133">Transmembrane helix</keyword>
<evidence type="ECO:0000256" key="23">
    <source>
        <dbReference type="SAM" id="Phobius"/>
    </source>
</evidence>
<dbReference type="PANTHER" id="PTHR10250">
    <property type="entry name" value="MICROSOMAL GLUTATHIONE S-TRANSFERASE"/>
    <property type="match status" value="1"/>
</dbReference>
<dbReference type="AlphaFoldDB" id="V4AKY3"/>
<evidence type="ECO:0000256" key="13">
    <source>
        <dbReference type="ARBA" id="ARBA00023288"/>
    </source>
</evidence>
<dbReference type="GO" id="GO:0005783">
    <property type="term" value="C:endoplasmic reticulum"/>
    <property type="evidence" value="ECO:0007669"/>
    <property type="project" value="TreeGrafter"/>
</dbReference>
<evidence type="ECO:0000256" key="3">
    <source>
        <dbReference type="ARBA" id="ARBA00022679"/>
    </source>
</evidence>
<evidence type="ECO:0000256" key="2">
    <source>
        <dbReference type="ARBA" id="ARBA00010459"/>
    </source>
</evidence>
<comment type="catalytic activity">
    <reaction evidence="18">
        <text>leukotriene C4 = leukotriene A4 + glutathione</text>
        <dbReference type="Rhea" id="RHEA:17617"/>
        <dbReference type="ChEBI" id="CHEBI:57463"/>
        <dbReference type="ChEBI" id="CHEBI:57925"/>
        <dbReference type="ChEBI" id="CHEBI:57973"/>
        <dbReference type="EC" id="4.4.1.20"/>
    </reaction>
    <physiologicalReaction direction="right-to-left" evidence="18">
        <dbReference type="Rhea" id="RHEA:17619"/>
    </physiologicalReaction>
</comment>
<evidence type="ECO:0000256" key="6">
    <source>
        <dbReference type="ARBA" id="ARBA00022989"/>
    </source>
</evidence>
<dbReference type="GO" id="GO:0004364">
    <property type="term" value="F:glutathione transferase activity"/>
    <property type="evidence" value="ECO:0007669"/>
    <property type="project" value="TreeGrafter"/>
</dbReference>
<dbReference type="GO" id="GO:0004464">
    <property type="term" value="F:leukotriene-C4 synthase activity"/>
    <property type="evidence" value="ECO:0007669"/>
    <property type="project" value="UniProtKB-EC"/>
</dbReference>
<evidence type="ECO:0000256" key="18">
    <source>
        <dbReference type="ARBA" id="ARBA00049298"/>
    </source>
</evidence>
<dbReference type="RefSeq" id="XP_009053885.1">
    <property type="nucleotide sequence ID" value="XM_009055637.1"/>
</dbReference>
<keyword evidence="11" id="KW-0564">Palmitate</keyword>
<evidence type="ECO:0000256" key="16">
    <source>
        <dbReference type="ARBA" id="ARBA00039056"/>
    </source>
</evidence>
<dbReference type="GO" id="GO:0005635">
    <property type="term" value="C:nuclear envelope"/>
    <property type="evidence" value="ECO:0007669"/>
    <property type="project" value="TreeGrafter"/>
</dbReference>
<evidence type="ECO:0000256" key="10">
    <source>
        <dbReference type="ARBA" id="ARBA00023136"/>
    </source>
</evidence>
<keyword evidence="4 23" id="KW-0812">Transmembrane</keyword>
<dbReference type="Gene3D" id="1.20.120.550">
    <property type="entry name" value="Membrane associated eicosanoid/glutathione metabolism-like domain"/>
    <property type="match status" value="1"/>
</dbReference>
<dbReference type="OrthoDB" id="410651at2759"/>
<dbReference type="Proteomes" id="UP000030746">
    <property type="component" value="Unassembled WGS sequence"/>
</dbReference>
<dbReference type="GO" id="GO:0006629">
    <property type="term" value="P:lipid metabolic process"/>
    <property type="evidence" value="ECO:0007669"/>
    <property type="project" value="UniProtKB-KW"/>
</dbReference>
<accession>V4AKY3</accession>
<evidence type="ECO:0000256" key="4">
    <source>
        <dbReference type="ARBA" id="ARBA00022692"/>
    </source>
</evidence>
<evidence type="ECO:0000313" key="24">
    <source>
        <dbReference type="EMBL" id="ESO95375.1"/>
    </source>
</evidence>
<keyword evidence="8" id="KW-0443">Lipid metabolism</keyword>
<keyword evidence="25" id="KW-1185">Reference proteome</keyword>
<dbReference type="GO" id="GO:0004602">
    <property type="term" value="F:glutathione peroxidase activity"/>
    <property type="evidence" value="ECO:0007669"/>
    <property type="project" value="TreeGrafter"/>
</dbReference>
<comment type="similarity">
    <text evidence="2">Belongs to the MAPEG family.</text>
</comment>
<keyword evidence="13" id="KW-0449">Lipoprotein</keyword>
<evidence type="ECO:0000256" key="8">
    <source>
        <dbReference type="ARBA" id="ARBA00023098"/>
    </source>
</evidence>
<comment type="subcellular location">
    <subcellularLocation>
        <location evidence="1">Mitochondrion outer membrane</location>
        <topology evidence="1">Multi-pass membrane protein</topology>
    </subcellularLocation>
</comment>
<keyword evidence="3" id="KW-0808">Transferase</keyword>
<keyword evidence="5" id="KW-1000">Mitochondrion outer membrane</keyword>
<dbReference type="CTD" id="20231419"/>
<dbReference type="STRING" id="225164.V4AKY3"/>
<evidence type="ECO:0000256" key="20">
    <source>
        <dbReference type="ARBA" id="ARBA00069748"/>
    </source>
</evidence>
<dbReference type="InterPro" id="IPR023352">
    <property type="entry name" value="MAPEG-like_dom_sf"/>
</dbReference>
<gene>
    <name evidence="24" type="ORF">LOTGIDRAFT_116903</name>
</gene>
<evidence type="ECO:0000256" key="21">
    <source>
        <dbReference type="ARBA" id="ARBA00075145"/>
    </source>
</evidence>
<evidence type="ECO:0000256" key="9">
    <source>
        <dbReference type="ARBA" id="ARBA00023128"/>
    </source>
</evidence>
<organism evidence="24 25">
    <name type="scientific">Lottia gigantea</name>
    <name type="common">Giant owl limpet</name>
    <dbReference type="NCBI Taxonomy" id="225164"/>
    <lineage>
        <taxon>Eukaryota</taxon>
        <taxon>Metazoa</taxon>
        <taxon>Spiralia</taxon>
        <taxon>Lophotrochozoa</taxon>
        <taxon>Mollusca</taxon>
        <taxon>Gastropoda</taxon>
        <taxon>Patellogastropoda</taxon>
        <taxon>Lottioidea</taxon>
        <taxon>Lottiidae</taxon>
        <taxon>Lottia</taxon>
    </lineage>
</organism>
<reference evidence="24 25" key="1">
    <citation type="journal article" date="2013" name="Nature">
        <title>Insights into bilaterian evolution from three spiralian genomes.</title>
        <authorList>
            <person name="Simakov O."/>
            <person name="Marletaz F."/>
            <person name="Cho S.J."/>
            <person name="Edsinger-Gonzales E."/>
            <person name="Havlak P."/>
            <person name="Hellsten U."/>
            <person name="Kuo D.H."/>
            <person name="Larsson T."/>
            <person name="Lv J."/>
            <person name="Arendt D."/>
            <person name="Savage R."/>
            <person name="Osoegawa K."/>
            <person name="de Jong P."/>
            <person name="Grimwood J."/>
            <person name="Chapman J.A."/>
            <person name="Shapiro H."/>
            <person name="Aerts A."/>
            <person name="Otillar R.P."/>
            <person name="Terry A.Y."/>
            <person name="Boore J.L."/>
            <person name="Grigoriev I.V."/>
            <person name="Lindberg D.R."/>
            <person name="Seaver E.C."/>
            <person name="Weisblat D.A."/>
            <person name="Putnam N.H."/>
            <person name="Rokhsar D.S."/>
        </authorList>
    </citation>
    <scope>NUCLEOTIDE SEQUENCE [LARGE SCALE GENOMIC DNA]</scope>
</reference>
<feature type="transmembrane region" description="Helical" evidence="23">
    <location>
        <begin position="15"/>
        <end position="34"/>
    </location>
</feature>
<evidence type="ECO:0000256" key="12">
    <source>
        <dbReference type="ARBA" id="ARBA00023239"/>
    </source>
</evidence>
<proteinExistence type="inferred from homology"/>
<comment type="pathway">
    <text evidence="14">Lipid metabolism; leukotriene C4 biosynthesis.</text>
</comment>